<evidence type="ECO:0000256" key="2">
    <source>
        <dbReference type="ARBA" id="ARBA00022481"/>
    </source>
</evidence>
<comment type="subcellular location">
    <subcellularLocation>
        <location evidence="1">Membrane</location>
        <topology evidence="1">Peripheral membrane protein</topology>
    </subcellularLocation>
</comment>
<dbReference type="Proteomes" id="UP000325081">
    <property type="component" value="Unassembled WGS sequence"/>
</dbReference>
<keyword evidence="3" id="KW-0479">Metal-binding</keyword>
<evidence type="ECO:0000313" key="7">
    <source>
        <dbReference type="EMBL" id="GER29548.1"/>
    </source>
</evidence>
<comment type="caution">
    <text evidence="7">The sequence shown here is derived from an EMBL/GenBank/DDBJ whole genome shotgun (WGS) entry which is preliminary data.</text>
</comment>
<evidence type="ECO:0000256" key="3">
    <source>
        <dbReference type="ARBA" id="ARBA00022723"/>
    </source>
</evidence>
<name>A0A5A7PAL1_STRAF</name>
<evidence type="ECO:0000256" key="4">
    <source>
        <dbReference type="ARBA" id="ARBA00023289"/>
    </source>
</evidence>
<evidence type="ECO:0000259" key="6">
    <source>
        <dbReference type="PROSITE" id="PS50846"/>
    </source>
</evidence>
<dbReference type="PANTHER" id="PTHR45868:SF63">
    <property type="entry name" value="HMA DOMAIN-CONTAINING PROTEIN"/>
    <property type="match status" value="1"/>
</dbReference>
<comment type="similarity">
    <text evidence="5">Belongs to the HIPP family.</text>
</comment>
<keyword evidence="8" id="KW-1185">Reference proteome</keyword>
<feature type="domain" description="HMA" evidence="6">
    <location>
        <begin position="49"/>
        <end position="112"/>
    </location>
</feature>
<proteinExistence type="inferred from homology"/>
<dbReference type="EMBL" id="BKCP01003891">
    <property type="protein sequence ID" value="GER29548.1"/>
    <property type="molecule type" value="Genomic_DNA"/>
</dbReference>
<gene>
    <name evidence="7" type="ORF">STAS_05406</name>
</gene>
<evidence type="ECO:0000256" key="1">
    <source>
        <dbReference type="ARBA" id="ARBA00004170"/>
    </source>
</evidence>
<dbReference type="InterPro" id="IPR036163">
    <property type="entry name" value="HMA_dom_sf"/>
</dbReference>
<keyword evidence="4" id="KW-0636">Prenylation</keyword>
<dbReference type="PROSITE" id="PS50846">
    <property type="entry name" value="HMA_2"/>
    <property type="match status" value="1"/>
</dbReference>
<dbReference type="SUPFAM" id="SSF55008">
    <property type="entry name" value="HMA, heavy metal-associated domain"/>
    <property type="match status" value="1"/>
</dbReference>
<evidence type="ECO:0000256" key="5">
    <source>
        <dbReference type="ARBA" id="ARBA00024045"/>
    </source>
</evidence>
<keyword evidence="4" id="KW-0449">Lipoprotein</keyword>
<dbReference type="AlphaFoldDB" id="A0A5A7PAL1"/>
<dbReference type="GO" id="GO:0046872">
    <property type="term" value="F:metal ion binding"/>
    <property type="evidence" value="ECO:0007669"/>
    <property type="project" value="UniProtKB-KW"/>
</dbReference>
<dbReference type="InterPro" id="IPR006121">
    <property type="entry name" value="HMA_dom"/>
</dbReference>
<dbReference type="PANTHER" id="PTHR45868">
    <property type="entry name" value="HEAVY METAL-ASSOCIATED ISOPRENYLATED PLANT PROTEIN 33-RELATED"/>
    <property type="match status" value="1"/>
</dbReference>
<organism evidence="7 8">
    <name type="scientific">Striga asiatica</name>
    <name type="common">Asiatic witchweed</name>
    <name type="synonym">Buchnera asiatica</name>
    <dbReference type="NCBI Taxonomy" id="4170"/>
    <lineage>
        <taxon>Eukaryota</taxon>
        <taxon>Viridiplantae</taxon>
        <taxon>Streptophyta</taxon>
        <taxon>Embryophyta</taxon>
        <taxon>Tracheophyta</taxon>
        <taxon>Spermatophyta</taxon>
        <taxon>Magnoliopsida</taxon>
        <taxon>eudicotyledons</taxon>
        <taxon>Gunneridae</taxon>
        <taxon>Pentapetalae</taxon>
        <taxon>asterids</taxon>
        <taxon>lamiids</taxon>
        <taxon>Lamiales</taxon>
        <taxon>Orobanchaceae</taxon>
        <taxon>Buchnereae</taxon>
        <taxon>Striga</taxon>
    </lineage>
</organism>
<evidence type="ECO:0000313" key="8">
    <source>
        <dbReference type="Proteomes" id="UP000325081"/>
    </source>
</evidence>
<protein>
    <submittedName>
        <fullName evidence="7">Heavy metal transport/detoxification superfamily protein</fullName>
    </submittedName>
</protein>
<reference evidence="8" key="1">
    <citation type="journal article" date="2019" name="Curr. Biol.">
        <title>Genome Sequence of Striga asiatica Provides Insight into the Evolution of Plant Parasitism.</title>
        <authorList>
            <person name="Yoshida S."/>
            <person name="Kim S."/>
            <person name="Wafula E.K."/>
            <person name="Tanskanen J."/>
            <person name="Kim Y.M."/>
            <person name="Honaas L."/>
            <person name="Yang Z."/>
            <person name="Spallek T."/>
            <person name="Conn C.E."/>
            <person name="Ichihashi Y."/>
            <person name="Cheong K."/>
            <person name="Cui S."/>
            <person name="Der J.P."/>
            <person name="Gundlach H."/>
            <person name="Jiao Y."/>
            <person name="Hori C."/>
            <person name="Ishida J.K."/>
            <person name="Kasahara H."/>
            <person name="Kiba T."/>
            <person name="Kim M.S."/>
            <person name="Koo N."/>
            <person name="Laohavisit A."/>
            <person name="Lee Y.H."/>
            <person name="Lumba S."/>
            <person name="McCourt P."/>
            <person name="Mortimer J.C."/>
            <person name="Mutuku J.M."/>
            <person name="Nomura T."/>
            <person name="Sasaki-Sekimoto Y."/>
            <person name="Seto Y."/>
            <person name="Wang Y."/>
            <person name="Wakatake T."/>
            <person name="Sakakibara H."/>
            <person name="Demura T."/>
            <person name="Yamaguchi S."/>
            <person name="Yoneyama K."/>
            <person name="Manabe R.I."/>
            <person name="Nelson D.C."/>
            <person name="Schulman A.H."/>
            <person name="Timko M.P."/>
            <person name="dePamphilis C.W."/>
            <person name="Choi D."/>
            <person name="Shirasu K."/>
        </authorList>
    </citation>
    <scope>NUCLEOTIDE SEQUENCE [LARGE SCALE GENOMIC DNA]</scope>
    <source>
        <strain evidence="8">cv. UVA1</strain>
    </source>
</reference>
<dbReference type="GO" id="GO:0009626">
    <property type="term" value="P:plant-type hypersensitive response"/>
    <property type="evidence" value="ECO:0007669"/>
    <property type="project" value="UniProtKB-KW"/>
</dbReference>
<sequence length="209" mass="24222">MKIDPVAYNLTQDKDRWRSVSSQSVSRWANAFSFQSTLPGILMDYSPANLCCVLKFDAQCGACKGHMFEILRCIEGVYDVAMDAQSKTVKIMGQVNPNYCLKALTRCGMHAELVWANLSHPKMQKDSSYHYRDYNRNYSDGRIMYNYRTAEPYGYRRSLPQGMWHETPSGYPMMMGNNVYSTNTYYEESRRNPLLDYYNQESMSLCSIL</sequence>
<keyword evidence="2" id="KW-0488">Methylation</keyword>
<accession>A0A5A7PAL1</accession>
<dbReference type="Gene3D" id="3.30.70.100">
    <property type="match status" value="1"/>
</dbReference>
<dbReference type="GO" id="GO:0016020">
    <property type="term" value="C:membrane"/>
    <property type="evidence" value="ECO:0007669"/>
    <property type="project" value="UniProtKB-SubCell"/>
</dbReference>
<dbReference type="OrthoDB" id="1110082at2759"/>